<feature type="transmembrane region" description="Helical" evidence="2">
    <location>
        <begin position="51"/>
        <end position="68"/>
    </location>
</feature>
<feature type="region of interest" description="Disordered" evidence="1">
    <location>
        <begin position="344"/>
        <end position="379"/>
    </location>
</feature>
<feature type="transmembrane region" description="Helical" evidence="2">
    <location>
        <begin position="136"/>
        <end position="163"/>
    </location>
</feature>
<feature type="compositionally biased region" description="Basic and acidic residues" evidence="1">
    <location>
        <begin position="344"/>
        <end position="354"/>
    </location>
</feature>
<proteinExistence type="predicted"/>
<evidence type="ECO:0000313" key="4">
    <source>
        <dbReference type="Proteomes" id="UP000785679"/>
    </source>
</evidence>
<protein>
    <submittedName>
        <fullName evidence="3">Uncharacterized protein</fullName>
    </submittedName>
</protein>
<name>A0A8J8NZQ8_HALGN</name>
<evidence type="ECO:0000256" key="2">
    <source>
        <dbReference type="SAM" id="Phobius"/>
    </source>
</evidence>
<comment type="caution">
    <text evidence="3">The sequence shown here is derived from an EMBL/GenBank/DDBJ whole genome shotgun (WGS) entry which is preliminary data.</text>
</comment>
<organism evidence="3 4">
    <name type="scientific">Halteria grandinella</name>
    <dbReference type="NCBI Taxonomy" id="5974"/>
    <lineage>
        <taxon>Eukaryota</taxon>
        <taxon>Sar</taxon>
        <taxon>Alveolata</taxon>
        <taxon>Ciliophora</taxon>
        <taxon>Intramacronucleata</taxon>
        <taxon>Spirotrichea</taxon>
        <taxon>Stichotrichia</taxon>
        <taxon>Sporadotrichida</taxon>
        <taxon>Halteriidae</taxon>
        <taxon>Halteria</taxon>
    </lineage>
</organism>
<dbReference type="Proteomes" id="UP000785679">
    <property type="component" value="Unassembled WGS sequence"/>
</dbReference>
<dbReference type="EMBL" id="RRYP01003686">
    <property type="protein sequence ID" value="TNV83579.1"/>
    <property type="molecule type" value="Genomic_DNA"/>
</dbReference>
<keyword evidence="2" id="KW-1133">Transmembrane helix</keyword>
<gene>
    <name evidence="3" type="ORF">FGO68_gene4664</name>
</gene>
<feature type="transmembrane region" description="Helical" evidence="2">
    <location>
        <begin position="224"/>
        <end position="253"/>
    </location>
</feature>
<accession>A0A8J8NZQ8</accession>
<keyword evidence="2" id="KW-0472">Membrane</keyword>
<evidence type="ECO:0000256" key="1">
    <source>
        <dbReference type="SAM" id="MobiDB-lite"/>
    </source>
</evidence>
<keyword evidence="2" id="KW-0812">Transmembrane</keyword>
<feature type="transmembrane region" description="Helical" evidence="2">
    <location>
        <begin position="97"/>
        <end position="116"/>
    </location>
</feature>
<dbReference type="AlphaFoldDB" id="A0A8J8NZQ8"/>
<feature type="transmembrane region" description="Helical" evidence="2">
    <location>
        <begin position="184"/>
        <end position="204"/>
    </location>
</feature>
<reference evidence="3" key="1">
    <citation type="submission" date="2019-06" db="EMBL/GenBank/DDBJ databases">
        <authorList>
            <person name="Zheng W."/>
        </authorList>
    </citation>
    <scope>NUCLEOTIDE SEQUENCE</scope>
    <source>
        <strain evidence="3">QDHG01</strain>
    </source>
</reference>
<feature type="compositionally biased region" description="Polar residues" evidence="1">
    <location>
        <begin position="368"/>
        <end position="378"/>
    </location>
</feature>
<keyword evidence="4" id="KW-1185">Reference proteome</keyword>
<evidence type="ECO:0000313" key="3">
    <source>
        <dbReference type="EMBL" id="TNV83579.1"/>
    </source>
</evidence>
<sequence length="395" mass="46459">MFSLFVLSTLGYYLDKPAWITIFAYEIVELIRFTRLFVSHNQGQMDNLIELMSWTKYIVWIVHAYFVLAMKEVHSKITCESAGAYQRMSRSDQRVKYIMFTLAGVYGVLKLARWIYVIQLKDPLNWLNENLVVSIYLAVSSVITVSFDIYIYMLFFILYTFFFNQKKQKLQEETDDQKPVHVSFIFYYWWGIFLLFLNFWNTFVTLVKNIQYAVNGYDDKIDPLFLIFISIDSYIVASFIQMATGTSLCFMFYKQGIKTKDQFMAKKASLAGDDEVLKETFLSLAHIQTFNKDPMDQSDSSYKEVVLNPRNNRYVHEDGSIDSHQFDEQINKSDVMETEHNAKEHLMSEKRDSLASDTSSGRWERQKQSMGSKPSDQDSMFKVFLLGQFEHHRNK</sequence>